<keyword evidence="4 6" id="KW-1133">Transmembrane helix</keyword>
<feature type="transmembrane region" description="Helical" evidence="6">
    <location>
        <begin position="6"/>
        <end position="28"/>
    </location>
</feature>
<gene>
    <name evidence="7" type="ORF">C8D98_1868</name>
</gene>
<name>A0A4R1K9C3_9BACT</name>
<reference evidence="7 8" key="1">
    <citation type="submission" date="2019-03" db="EMBL/GenBank/DDBJ databases">
        <title>Genomic Encyclopedia of Type Strains, Phase IV (KMG-IV): sequencing the most valuable type-strain genomes for metagenomic binning, comparative biology and taxonomic classification.</title>
        <authorList>
            <person name="Goeker M."/>
        </authorList>
    </citation>
    <scope>NUCLEOTIDE SEQUENCE [LARGE SCALE GENOMIC DNA]</scope>
    <source>
        <strain evidence="7 8">DSM 24984</strain>
    </source>
</reference>
<dbReference type="Pfam" id="PF04286">
    <property type="entry name" value="DUF445"/>
    <property type="match status" value="1"/>
</dbReference>
<dbReference type="InterPro" id="IPR007383">
    <property type="entry name" value="DUF445"/>
</dbReference>
<organism evidence="7 8">
    <name type="scientific">Seleniivibrio woodruffii</name>
    <dbReference type="NCBI Taxonomy" id="1078050"/>
    <lineage>
        <taxon>Bacteria</taxon>
        <taxon>Pseudomonadati</taxon>
        <taxon>Deferribacterota</taxon>
        <taxon>Deferribacteres</taxon>
        <taxon>Deferribacterales</taxon>
        <taxon>Geovibrionaceae</taxon>
        <taxon>Seleniivibrio</taxon>
    </lineage>
</organism>
<dbReference type="Proteomes" id="UP000294614">
    <property type="component" value="Unassembled WGS sequence"/>
</dbReference>
<evidence type="ECO:0000256" key="5">
    <source>
        <dbReference type="ARBA" id="ARBA00023136"/>
    </source>
</evidence>
<comment type="subcellular location">
    <subcellularLocation>
        <location evidence="1">Endomembrane system</location>
    </subcellularLocation>
</comment>
<evidence type="ECO:0000256" key="6">
    <source>
        <dbReference type="SAM" id="Phobius"/>
    </source>
</evidence>
<dbReference type="PANTHER" id="PTHR35791:SF1">
    <property type="entry name" value="UPF0754 MEMBRANE PROTEIN YHEB"/>
    <property type="match status" value="1"/>
</dbReference>
<keyword evidence="8" id="KW-1185">Reference proteome</keyword>
<proteinExistence type="inferred from homology"/>
<dbReference type="EMBL" id="SMGG01000004">
    <property type="protein sequence ID" value="TCK60986.1"/>
    <property type="molecule type" value="Genomic_DNA"/>
</dbReference>
<protein>
    <submittedName>
        <fullName evidence="7">Uncharacterized membrane protein YheB (UPF0754 family)</fullName>
    </submittedName>
</protein>
<evidence type="ECO:0000313" key="8">
    <source>
        <dbReference type="Proteomes" id="UP000294614"/>
    </source>
</evidence>
<accession>A0A4R1K9C3</accession>
<evidence type="ECO:0000256" key="1">
    <source>
        <dbReference type="ARBA" id="ARBA00004308"/>
    </source>
</evidence>
<evidence type="ECO:0000256" key="3">
    <source>
        <dbReference type="ARBA" id="ARBA00022692"/>
    </source>
</evidence>
<sequence>MSLSQTLNFLLTPLAMGLVGYGTNWLAIKMLFRPHRASVLSFGWQGVIPKNRAKLAREIGHLVGDKLLRKDDIREAFFNRSVQERMERAVEHEMIAFLEKDYGTLADIIAKTGYQPETVISAALRTLNAGGMLDRMFDAAADDILRSVYGYKLSGLQDYKDGLKTAIDSFLSSQKLQEETGNAVSAYINNFVLSGKSLADIVPQTMTDRIPAFSKFVTDKILDSLETAFDDPEVREKTAVKLIEMKNNHFSEGTVDQMKLGFLNMFLNEETIRDLVDKYLPKLISSVKQSNDVRGRIEYALTGYVSEIVRKPLYKHADSIGLDTVFSLKSSLVTAIQRAIGSEDISEKICTKLMDYVRANPDKTLGEIIEAAGLTETIEGKIRLMVRPSGDKLTGMICGFCEKVEVNNVYRYIPKKMFGRIKSMFIKQINGIVEKNLDRIVDSVNLPKITENRINSLNLYEVETLLFSFMSDSFKWINILGFVLGFLFGLAQMLFIYSIS</sequence>
<keyword evidence="3 6" id="KW-0812">Transmembrane</keyword>
<dbReference type="GO" id="GO:0012505">
    <property type="term" value="C:endomembrane system"/>
    <property type="evidence" value="ECO:0007669"/>
    <property type="project" value="UniProtKB-SubCell"/>
</dbReference>
<dbReference type="AlphaFoldDB" id="A0A4R1K9C3"/>
<evidence type="ECO:0000256" key="2">
    <source>
        <dbReference type="ARBA" id="ARBA00008053"/>
    </source>
</evidence>
<evidence type="ECO:0000313" key="7">
    <source>
        <dbReference type="EMBL" id="TCK60986.1"/>
    </source>
</evidence>
<keyword evidence="5 6" id="KW-0472">Membrane</keyword>
<dbReference type="RefSeq" id="WP_132873842.1">
    <property type="nucleotide sequence ID" value="NZ_SMGG01000004.1"/>
</dbReference>
<feature type="transmembrane region" description="Helical" evidence="6">
    <location>
        <begin position="476"/>
        <end position="499"/>
    </location>
</feature>
<dbReference type="OrthoDB" id="3631561at2"/>
<comment type="similarity">
    <text evidence="2">Belongs to the UPF0754 family.</text>
</comment>
<evidence type="ECO:0000256" key="4">
    <source>
        <dbReference type="ARBA" id="ARBA00022989"/>
    </source>
</evidence>
<dbReference type="PANTHER" id="PTHR35791">
    <property type="entry name" value="UPF0754 MEMBRANE PROTEIN YHEB"/>
    <property type="match status" value="1"/>
</dbReference>
<comment type="caution">
    <text evidence="7">The sequence shown here is derived from an EMBL/GenBank/DDBJ whole genome shotgun (WGS) entry which is preliminary data.</text>
</comment>